<dbReference type="KEGG" id="fwa:DCMF_00760"/>
<dbReference type="Proteomes" id="UP000323521">
    <property type="component" value="Chromosome"/>
</dbReference>
<evidence type="ECO:0000256" key="1">
    <source>
        <dbReference type="SAM" id="Phobius"/>
    </source>
</evidence>
<proteinExistence type="predicted"/>
<dbReference type="PANTHER" id="PTHR35527:SF2">
    <property type="entry name" value="HYDROLASE"/>
    <property type="match status" value="1"/>
</dbReference>
<dbReference type="OrthoDB" id="8617387at2"/>
<organism evidence="3 4">
    <name type="scientific">Formimonas warabiya</name>
    <dbReference type="NCBI Taxonomy" id="1761012"/>
    <lineage>
        <taxon>Bacteria</taxon>
        <taxon>Bacillati</taxon>
        <taxon>Bacillota</taxon>
        <taxon>Clostridia</taxon>
        <taxon>Eubacteriales</taxon>
        <taxon>Peptococcaceae</taxon>
        <taxon>Candidatus Formimonas</taxon>
    </lineage>
</organism>
<dbReference type="InterPro" id="IPR029055">
    <property type="entry name" value="Ntn_hydrolases_N"/>
</dbReference>
<dbReference type="InterPro" id="IPR052193">
    <property type="entry name" value="Peptidase_C59"/>
</dbReference>
<protein>
    <recommendedName>
        <fullName evidence="2">Peptidase C45 hydrolase domain-containing protein</fullName>
    </recommendedName>
</protein>
<keyword evidence="1" id="KW-0812">Transmembrane</keyword>
<dbReference type="PANTHER" id="PTHR35527">
    <property type="entry name" value="CHOLOYLGLYCINE HYDROLASE"/>
    <property type="match status" value="1"/>
</dbReference>
<dbReference type="EMBL" id="CP017634">
    <property type="protein sequence ID" value="ATW23518.1"/>
    <property type="molecule type" value="Genomic_DNA"/>
</dbReference>
<keyword evidence="1" id="KW-1133">Transmembrane helix</keyword>
<evidence type="ECO:0000313" key="3">
    <source>
        <dbReference type="EMBL" id="ATW23518.1"/>
    </source>
</evidence>
<dbReference type="SUPFAM" id="SSF56235">
    <property type="entry name" value="N-terminal nucleophile aminohydrolases (Ntn hydrolases)"/>
    <property type="match status" value="1"/>
</dbReference>
<dbReference type="RefSeq" id="WP_148132664.1">
    <property type="nucleotide sequence ID" value="NZ_CP017634.1"/>
</dbReference>
<evidence type="ECO:0000313" key="4">
    <source>
        <dbReference type="Proteomes" id="UP000323521"/>
    </source>
</evidence>
<dbReference type="InterPro" id="IPR005079">
    <property type="entry name" value="Peptidase_C45_hydrolase"/>
</dbReference>
<name>A0A3G1KM51_FORW1</name>
<feature type="transmembrane region" description="Helical" evidence="1">
    <location>
        <begin position="7"/>
        <end position="27"/>
    </location>
</feature>
<dbReference type="Gene3D" id="3.60.60.10">
    <property type="entry name" value="Penicillin V Acylase, Chain A"/>
    <property type="match status" value="1"/>
</dbReference>
<keyword evidence="4" id="KW-1185">Reference proteome</keyword>
<reference evidence="3 4" key="1">
    <citation type="submission" date="2016-10" db="EMBL/GenBank/DDBJ databases">
        <title>Complete Genome Sequence of Peptococcaceae strain DCMF.</title>
        <authorList>
            <person name="Edwards R.J."/>
            <person name="Holland S.I."/>
            <person name="Deshpande N.P."/>
            <person name="Wong Y.K."/>
            <person name="Ertan H."/>
            <person name="Manefield M."/>
            <person name="Russell T.L."/>
            <person name="Lee M.J."/>
        </authorList>
    </citation>
    <scope>NUCLEOTIDE SEQUENCE [LARGE SCALE GENOMIC DNA]</scope>
    <source>
        <strain evidence="3 4">DCMF</strain>
    </source>
</reference>
<feature type="domain" description="Peptidase C45 hydrolase" evidence="2">
    <location>
        <begin position="170"/>
        <end position="364"/>
    </location>
</feature>
<dbReference type="AlphaFoldDB" id="A0A3G1KM51"/>
<sequence>MKIKKKYIIIPAATILIFAAMLLSFNFDKIASLIIPTLMEINVSSLNSDENRTLDSLRKVDNHPLYVMDFYGDHSQYLKLKDKYYWYMGIPKPKCSTFAIKGPNGDSFFGRNNDNVDSPVLLIFTHPKNGYASVSIAMINDLYGFDTGNKTPLDSREVSTRLLYAPYTISDGMNEWGLTIGDMSVHVDPKVIIDPKKETMIEGEMKRYILDHAKNTDGAIEILSKYNIHFPRELGHLLISDPSGNSAVVEWPDGHMQVIRNKGTWMAATNFTLYGSEDTIKKYKNEYATTGKISNDTPGKNYWRYITLADNLDKMYNEKINARDAMDLLSKVSLVRTKDLDWPTQWSVVYNMKSGEISIAMGRNYDNVHHFKLEMKK</sequence>
<keyword evidence="1" id="KW-0472">Membrane</keyword>
<dbReference type="Pfam" id="PF03417">
    <property type="entry name" value="AAT"/>
    <property type="match status" value="1"/>
</dbReference>
<gene>
    <name evidence="3" type="ORF">DCMF_00760</name>
</gene>
<accession>A0A3G1KM51</accession>
<evidence type="ECO:0000259" key="2">
    <source>
        <dbReference type="Pfam" id="PF03417"/>
    </source>
</evidence>